<dbReference type="Pfam" id="PF05960">
    <property type="entry name" value="DUF885"/>
    <property type="match status" value="2"/>
</dbReference>
<feature type="transmembrane region" description="Helical" evidence="2">
    <location>
        <begin position="12"/>
        <end position="29"/>
    </location>
</feature>
<dbReference type="InterPro" id="IPR010281">
    <property type="entry name" value="DUF885"/>
</dbReference>
<dbReference type="EMBL" id="JAPFAR010000001">
    <property type="protein sequence ID" value="MDI3349269.1"/>
    <property type="molecule type" value="Genomic_DNA"/>
</dbReference>
<comment type="caution">
    <text evidence="3">The sequence shown here is derived from an EMBL/GenBank/DDBJ whole genome shotgun (WGS) entry which is preliminary data.</text>
</comment>
<sequence length="948" mass="106921">MGKLLDSLYNRYIFSIFILLFNFNINQTINQTKKFKGINKFIMSPKAKKSLILSGIIGGAIAAPILLPLIPYAVQHTLVNKEIKNNPKAFFDRRVENAIADSGLDTKVADLGEAIKALEADYNALEDKTTPEAKAKKAELDTKKEELEKIKAELEKVKTEATYKATEVLAQLGDATINKENEKYTAQYVVLAYADFKASLEKLGETVDVNYPNKEDVEKISEFYQSWIDKFDKINKNNLNVTSTAWVSGLKYDWEIAKSIYASESRLVGSYLEWGLSYAYPINAFYDTISSIKGPKATKVLKNLKEGLESNVVLSKVVIKNNVKAFLSAYYSEQLLAFAKGTETEKLVSDIINSNTTLDKETKDFHLFYVNEYYKGSDHGKGEDLADLKVLKENTYNEVENTIEVFDETDNKTYKVYGLGLTEKDLTAKNVGLNSIKGSENTTTGKKIYDSILKFSTTSNDSAQEVFESGYQTSKKASENMILTAKAVAKLITGTDKGVWNPTVKYDADGLGKQEAVDTVLKIRDAEGNINLPEFNKWMNQEQFFFGREDSTYYTQQKKEELEKDPALADAIKNLDKLGYTPLKNSQTKYGSITNDQFYYGALEAFKGYNQFRDATMQEGFSYFPNQVPRYGITTYQYSRRADEGVGAYNDNAKVEQDGFGAFMFNADPYYSLPKWSVTSFANHESVMGHHNQIYYAKEFLKKIDGLTIGDIFSYTSYVEGWALFMEWFGIEAGLYGTPDFENEDYYALPKDFRLAKGITNFLRTTSKEKVTQDQITKIKDLHGGVYWNLVSSVNAISDDKEHALKAVELANMLQYFGALNEAQLRNMRRAVDTAYHGDLSAGREDLPAGASIKDVREFLKANSALGIGDITSESKRYLNLPGQATSYNSGKEAMLKLYDRVRRSKGLSRKDFVSNKENIKEFLNLLLETGALPLDTLKEIVEKHYNL</sequence>
<evidence type="ECO:0000256" key="1">
    <source>
        <dbReference type="SAM" id="Coils"/>
    </source>
</evidence>
<feature type="transmembrane region" description="Helical" evidence="2">
    <location>
        <begin position="50"/>
        <end position="74"/>
    </location>
</feature>
<evidence type="ECO:0008006" key="5">
    <source>
        <dbReference type="Google" id="ProtNLM"/>
    </source>
</evidence>
<accession>A0AA43U2I5</accession>
<keyword evidence="2" id="KW-0472">Membrane</keyword>
<gene>
    <name evidence="3" type="ORF">DCBHLPFO_00040</name>
</gene>
<evidence type="ECO:0000313" key="4">
    <source>
        <dbReference type="Proteomes" id="UP001162175"/>
    </source>
</evidence>
<name>A0AA43U2I5_MYCAR</name>
<evidence type="ECO:0000256" key="2">
    <source>
        <dbReference type="SAM" id="Phobius"/>
    </source>
</evidence>
<dbReference type="AlphaFoldDB" id="A0AA43U2I5"/>
<keyword evidence="2" id="KW-1133">Transmembrane helix</keyword>
<proteinExistence type="predicted"/>
<dbReference type="PANTHER" id="PTHR33361:SF2">
    <property type="entry name" value="DUF885 DOMAIN-CONTAINING PROTEIN"/>
    <property type="match status" value="1"/>
</dbReference>
<feature type="coiled-coil region" evidence="1">
    <location>
        <begin position="108"/>
        <end position="164"/>
    </location>
</feature>
<keyword evidence="1" id="KW-0175">Coiled coil</keyword>
<evidence type="ECO:0000313" key="3">
    <source>
        <dbReference type="EMBL" id="MDI3349269.1"/>
    </source>
</evidence>
<protein>
    <recommendedName>
        <fullName evidence="5">DUF885 family protein</fullName>
    </recommendedName>
</protein>
<dbReference type="PANTHER" id="PTHR33361">
    <property type="entry name" value="GLR0591 PROTEIN"/>
    <property type="match status" value="1"/>
</dbReference>
<dbReference type="Proteomes" id="UP001162175">
    <property type="component" value="Unassembled WGS sequence"/>
</dbReference>
<reference evidence="3" key="1">
    <citation type="submission" date="2022-11" db="EMBL/GenBank/DDBJ databases">
        <title>Draft genome of Mycoplasma arginini isolated from fly.</title>
        <authorList>
            <person name="Severgnini M."/>
            <person name="Gioia G."/>
            <person name="Cremonesi P."/>
            <person name="Moroni P."/>
            <person name="Addis M.F."/>
            <person name="Castiglioni B."/>
        </authorList>
    </citation>
    <scope>NUCLEOTIDE SEQUENCE</scope>
    <source>
        <strain evidence="3">QMP CG1-1632</strain>
    </source>
</reference>
<keyword evidence="2" id="KW-0812">Transmembrane</keyword>
<organism evidence="3 4">
    <name type="scientific">Mycoplasmopsis arginini</name>
    <name type="common">Mycoplasma arginini</name>
    <dbReference type="NCBI Taxonomy" id="2094"/>
    <lineage>
        <taxon>Bacteria</taxon>
        <taxon>Bacillati</taxon>
        <taxon>Mycoplasmatota</taxon>
        <taxon>Mycoplasmoidales</taxon>
        <taxon>Metamycoplasmataceae</taxon>
        <taxon>Mycoplasmopsis</taxon>
    </lineage>
</organism>